<evidence type="ECO:0000313" key="3">
    <source>
        <dbReference type="Proteomes" id="UP000282084"/>
    </source>
</evidence>
<name>A0A495VR68_9PSEU</name>
<keyword evidence="1" id="KW-0732">Signal</keyword>
<comment type="caution">
    <text evidence="2">The sequence shown here is derived from an EMBL/GenBank/DDBJ whole genome shotgun (WGS) entry which is preliminary data.</text>
</comment>
<evidence type="ECO:0000256" key="1">
    <source>
        <dbReference type="SAM" id="SignalP"/>
    </source>
</evidence>
<gene>
    <name evidence="2" type="ORF">C8E97_0238</name>
</gene>
<reference evidence="2 3" key="1">
    <citation type="submission" date="2018-10" db="EMBL/GenBank/DDBJ databases">
        <title>Sequencing the genomes of 1000 actinobacteria strains.</title>
        <authorList>
            <person name="Klenk H.-P."/>
        </authorList>
    </citation>
    <scope>NUCLEOTIDE SEQUENCE [LARGE SCALE GENOMIC DNA]</scope>
    <source>
        <strain evidence="2 3">DSM 43800</strain>
    </source>
</reference>
<protein>
    <submittedName>
        <fullName evidence="2">Peptidase inhibitor family I36</fullName>
    </submittedName>
</protein>
<organism evidence="2 3">
    <name type="scientific">Saccharothrix australiensis</name>
    <dbReference type="NCBI Taxonomy" id="2072"/>
    <lineage>
        <taxon>Bacteria</taxon>
        <taxon>Bacillati</taxon>
        <taxon>Actinomycetota</taxon>
        <taxon>Actinomycetes</taxon>
        <taxon>Pseudonocardiales</taxon>
        <taxon>Pseudonocardiaceae</taxon>
        <taxon>Saccharothrix</taxon>
    </lineage>
</organism>
<dbReference type="Proteomes" id="UP000282084">
    <property type="component" value="Unassembled WGS sequence"/>
</dbReference>
<evidence type="ECO:0000313" key="2">
    <source>
        <dbReference type="EMBL" id="RKT51754.1"/>
    </source>
</evidence>
<dbReference type="AlphaFoldDB" id="A0A495VR68"/>
<feature type="chain" id="PRO_5039246858" evidence="1">
    <location>
        <begin position="28"/>
        <end position="143"/>
    </location>
</feature>
<keyword evidence="3" id="KW-1185">Reference proteome</keyword>
<dbReference type="Gene3D" id="2.60.20.10">
    <property type="entry name" value="Crystallins"/>
    <property type="match status" value="1"/>
</dbReference>
<sequence>MALTKLRLALVVPVVALAAVLVPVAHAQAAPVVAAPVAAAEPVPPSPVITRCDKGNACAWTKPKGLGKGWQVHESQPGCYNVTDNNKLGAPARSVYNNTRKAVTYFRNNNCTGRNFTLQPGQWSDFAGGQPMDSQVWSFRVPR</sequence>
<dbReference type="RefSeq" id="WP_121000820.1">
    <property type="nucleotide sequence ID" value="NZ_RBXO01000001.1"/>
</dbReference>
<dbReference type="EMBL" id="RBXO01000001">
    <property type="protein sequence ID" value="RKT51754.1"/>
    <property type="molecule type" value="Genomic_DNA"/>
</dbReference>
<accession>A0A495VR68</accession>
<dbReference type="OrthoDB" id="5196292at2"/>
<proteinExistence type="predicted"/>
<feature type="signal peptide" evidence="1">
    <location>
        <begin position="1"/>
        <end position="27"/>
    </location>
</feature>
<dbReference type="Pfam" id="PF03995">
    <property type="entry name" value="Inhibitor_I36"/>
    <property type="match status" value="1"/>
</dbReference>